<dbReference type="Pfam" id="PF13181">
    <property type="entry name" value="TPR_8"/>
    <property type="match status" value="2"/>
</dbReference>
<dbReference type="OrthoDB" id="1652507at2"/>
<protein>
    <submittedName>
        <fullName evidence="2">Tetratricopeptide repeat protein</fullName>
    </submittedName>
</protein>
<evidence type="ECO:0000256" key="1">
    <source>
        <dbReference type="PROSITE-ProRule" id="PRU00339"/>
    </source>
</evidence>
<dbReference type="SMART" id="SM00028">
    <property type="entry name" value="TPR"/>
    <property type="match status" value="3"/>
</dbReference>
<dbReference type="RefSeq" id="WP_158525759.1">
    <property type="nucleotide sequence ID" value="NZ_JBHUHB010000001.1"/>
</dbReference>
<dbReference type="PROSITE" id="PS50005">
    <property type="entry name" value="TPR"/>
    <property type="match status" value="1"/>
</dbReference>
<gene>
    <name evidence="2" type="ORF">DFR56_12423</name>
</gene>
<keyword evidence="3" id="KW-1185">Reference proteome</keyword>
<organism evidence="2 3">
    <name type="scientific">Pseudogracilibacillus auburnensis</name>
    <dbReference type="NCBI Taxonomy" id="1494959"/>
    <lineage>
        <taxon>Bacteria</taxon>
        <taxon>Bacillati</taxon>
        <taxon>Bacillota</taxon>
        <taxon>Bacilli</taxon>
        <taxon>Bacillales</taxon>
        <taxon>Bacillaceae</taxon>
        <taxon>Pseudogracilibacillus</taxon>
    </lineage>
</organism>
<dbReference type="EMBL" id="QJJQ01000024">
    <property type="protein sequence ID" value="PXW80915.1"/>
    <property type="molecule type" value="Genomic_DNA"/>
</dbReference>
<sequence>MGLEQIKNEFNAIAKTIYFDKAHFLREKASDEKAVRIFLEKVERLLQENDRKLEELYFVYGVFGNLYRVIGHPKKAIHYLQQALCLAERENDDSRKVVFLIRLGEALKYNEEHEKALKTFDKAMDLSDTLQVRKYNDFIFQHKGKCLLELGHLLEAEKCFLEALHIRKEKGDPELVASTELAIELVKKSK</sequence>
<name>A0A2V3VLM4_9BACI</name>
<dbReference type="Gene3D" id="1.25.40.10">
    <property type="entry name" value="Tetratricopeptide repeat domain"/>
    <property type="match status" value="1"/>
</dbReference>
<dbReference type="InterPro" id="IPR011990">
    <property type="entry name" value="TPR-like_helical_dom_sf"/>
</dbReference>
<keyword evidence="1" id="KW-0802">TPR repeat</keyword>
<dbReference type="Proteomes" id="UP000247978">
    <property type="component" value="Unassembled WGS sequence"/>
</dbReference>
<dbReference type="SUPFAM" id="SSF48452">
    <property type="entry name" value="TPR-like"/>
    <property type="match status" value="1"/>
</dbReference>
<accession>A0A2V3VLM4</accession>
<evidence type="ECO:0000313" key="3">
    <source>
        <dbReference type="Proteomes" id="UP000247978"/>
    </source>
</evidence>
<comment type="caution">
    <text evidence="2">The sequence shown here is derived from an EMBL/GenBank/DDBJ whole genome shotgun (WGS) entry which is preliminary data.</text>
</comment>
<reference evidence="2 3" key="1">
    <citation type="submission" date="2018-05" db="EMBL/GenBank/DDBJ databases">
        <title>Genomic Encyclopedia of Type Strains, Phase IV (KMG-IV): sequencing the most valuable type-strain genomes for metagenomic binning, comparative biology and taxonomic classification.</title>
        <authorList>
            <person name="Goeker M."/>
        </authorList>
    </citation>
    <scope>NUCLEOTIDE SEQUENCE [LARGE SCALE GENOMIC DNA]</scope>
    <source>
        <strain evidence="2 3">DSM 28556</strain>
    </source>
</reference>
<feature type="repeat" description="TPR" evidence="1">
    <location>
        <begin position="97"/>
        <end position="130"/>
    </location>
</feature>
<dbReference type="InterPro" id="IPR019734">
    <property type="entry name" value="TPR_rpt"/>
</dbReference>
<evidence type="ECO:0000313" key="2">
    <source>
        <dbReference type="EMBL" id="PXW80915.1"/>
    </source>
</evidence>
<dbReference type="AlphaFoldDB" id="A0A2V3VLM4"/>
<proteinExistence type="predicted"/>